<comment type="caution">
    <text evidence="3">The sequence shown here is derived from an EMBL/GenBank/DDBJ whole genome shotgun (WGS) entry which is preliminary data.</text>
</comment>
<dbReference type="NCBIfam" id="TIGR04131">
    <property type="entry name" value="Bac_Flav_CTERM"/>
    <property type="match status" value="1"/>
</dbReference>
<dbReference type="Pfam" id="PF13585">
    <property type="entry name" value="CHU_C"/>
    <property type="match status" value="1"/>
</dbReference>
<sequence length="1292" mass="137772">MKKIIIILLLSFWNISFSQEPNDCLNAITICGNGTFSSNASGFGTIQEVSGCGGMEHNSIWIKINIVQSGTLGFNIIPNDPDLTVDYDFWVYNPNASCSGLGSPIRCATTNPLQSQAAGNPVVNNHTGMYGATTTTQLIYNQGIGYVRWLDVVAGQSYYIAIDRPVGDGGFDLEWTGTAMNGTGAFAPPPTANDIVDMRTCSNNPNVGIFDLNTARPLINADLVNNTITFHTTLENAFDNVAPIGPIMGNASNPQQIFARVTNNVTGCSTITDFDLKVFPVPTATISASQATICSGAPVDITITGTPESTIDYTVNGGAIQSATLDITGTFTLTANPIIDTEYTLVGAKILGFNNTVICSQAINDDVTVVVTPNVTPTFTQVFPICEGEILSALPTTSTNGITGTWSPALDNTSTTTYTFTPDAGVCATTTTMEIVVNPTQIATFNPVAPICQGEPLSALPTTSTNGITGSWSPALDNTATTTYTFTPDAGQCSNAVAMEIVVNPTQIATFNPVAPICEGETLSALPTTSIEGITGSWSPALDNTTTTTYTFTPDAGQCANTVSIQIIVNPTQIATFTPVPPICPGETLSALPTTSIEGITGSWSPALDNTTTTIYTFTPDAGQCSNTATMQIEVNPSQAPTFTQVNPICQGETLSALPTTSNNGITGTWSPALDNNATTTYTFTPDAGQCSSSVSMEIVVNPTQIATFTQVAPICQGETLSALPTTSDNGITGTWSPALDNTTTTTYTFTPDAGQCANAVTMEIIVNPTQIATFTQVAPICQGETLSALPTISTNGVTGTWSPALNNNATTTYTFTPDAGQCSNNIQMQIVVNPYPILASDEYKICKADGSGFGEFDLQGNIPVFLGTTQNPANFSVSFSRDALNANPITTNPYTNATIDSETIFITITNASSGCSITEPVNLIVESGTQVTQPADVAICDYEDENDGIATFNLEDFETEILNGQNPADFIITYHLSAFTAQTGVNAIQNPTEHKNTASPYLQRIFIRVVNINSTNACIGLTDVNLIVEPILKPRIITGPDNNNTICVNFETGEVERSLTLFSLFQNPSYTYKWFLNGTEIPGATSGSYEIITASPGLYTLEITDSSSTSVCVPEPSDVFEVIQSGSAVVRSVEITNAFNNENTITVEVEGFGEYWFQLDYGPIEDNGGIFTNVTSGLHTVHIYDRKTEKPSCDAVVIENIRIIDYPKFFTPNGDGYNDTWNIGGLDEQLKSKIFIFDRYGKLITEIKPSGDGWDGTFNANLLPATDYWFVIYYEEEGVAKEFKAHFSLKR</sequence>
<organism evidence="3 4">
    <name type="scientific">Flavobacterium arsenatis</name>
    <dbReference type="NCBI Taxonomy" id="1484332"/>
    <lineage>
        <taxon>Bacteria</taxon>
        <taxon>Pseudomonadati</taxon>
        <taxon>Bacteroidota</taxon>
        <taxon>Flavobacteriia</taxon>
        <taxon>Flavobacteriales</taxon>
        <taxon>Flavobacteriaceae</taxon>
        <taxon>Flavobacterium</taxon>
    </lineage>
</organism>
<keyword evidence="1 2" id="KW-0732">Signal</keyword>
<gene>
    <name evidence="3" type="ORF">J2X31_001268</name>
</gene>
<dbReference type="EMBL" id="JAVDVI010000004">
    <property type="protein sequence ID" value="MDR6967261.1"/>
    <property type="molecule type" value="Genomic_DNA"/>
</dbReference>
<keyword evidence="4" id="KW-1185">Reference proteome</keyword>
<dbReference type="InterPro" id="IPR026341">
    <property type="entry name" value="T9SS_type_B"/>
</dbReference>
<name>A0ABU1TMR9_9FLAO</name>
<evidence type="ECO:0000313" key="4">
    <source>
        <dbReference type="Proteomes" id="UP001255185"/>
    </source>
</evidence>
<feature type="chain" id="PRO_5047493906" evidence="2">
    <location>
        <begin position="19"/>
        <end position="1292"/>
    </location>
</feature>
<dbReference type="InterPro" id="IPR014755">
    <property type="entry name" value="Cu-Rt/internalin_Ig-like"/>
</dbReference>
<accession>A0ABU1TMR9</accession>
<evidence type="ECO:0000256" key="1">
    <source>
        <dbReference type="ARBA" id="ARBA00022729"/>
    </source>
</evidence>
<dbReference type="Gene3D" id="2.60.40.1220">
    <property type="match status" value="7"/>
</dbReference>
<dbReference type="Proteomes" id="UP001255185">
    <property type="component" value="Unassembled WGS sequence"/>
</dbReference>
<protein>
    <submittedName>
        <fullName evidence="3">Gliding motility-associated-like protein</fullName>
    </submittedName>
</protein>
<evidence type="ECO:0000313" key="3">
    <source>
        <dbReference type="EMBL" id="MDR6967261.1"/>
    </source>
</evidence>
<reference evidence="3 4" key="1">
    <citation type="submission" date="2023-07" db="EMBL/GenBank/DDBJ databases">
        <title>Sorghum-associated microbial communities from plants grown in Nebraska, USA.</title>
        <authorList>
            <person name="Schachtman D."/>
        </authorList>
    </citation>
    <scope>NUCLEOTIDE SEQUENCE [LARGE SCALE GENOMIC DNA]</scope>
    <source>
        <strain evidence="3 4">3773</strain>
    </source>
</reference>
<feature type="signal peptide" evidence="2">
    <location>
        <begin position="1"/>
        <end position="18"/>
    </location>
</feature>
<proteinExistence type="predicted"/>
<evidence type="ECO:0000256" key="2">
    <source>
        <dbReference type="SAM" id="SignalP"/>
    </source>
</evidence>
<dbReference type="RefSeq" id="WP_310025310.1">
    <property type="nucleotide sequence ID" value="NZ_JAVDVI010000004.1"/>
</dbReference>